<proteinExistence type="predicted"/>
<dbReference type="EMBL" id="UASN01000021">
    <property type="protein sequence ID" value="SPX56241.1"/>
    <property type="molecule type" value="Genomic_DNA"/>
</dbReference>
<protein>
    <submittedName>
        <fullName evidence="2">Oxidoreductase</fullName>
    </submittedName>
</protein>
<evidence type="ECO:0000256" key="1">
    <source>
        <dbReference type="SAM" id="MobiDB-lite"/>
    </source>
</evidence>
<dbReference type="AlphaFoldDB" id="A0A2X1SRC7"/>
<organism evidence="2 3">
    <name type="scientific">Klebsiella pneumoniae</name>
    <dbReference type="NCBI Taxonomy" id="573"/>
    <lineage>
        <taxon>Bacteria</taxon>
        <taxon>Pseudomonadati</taxon>
        <taxon>Pseudomonadota</taxon>
        <taxon>Gammaproteobacteria</taxon>
        <taxon>Enterobacterales</taxon>
        <taxon>Enterobacteriaceae</taxon>
        <taxon>Klebsiella/Raoultella group</taxon>
        <taxon>Klebsiella</taxon>
        <taxon>Klebsiella pneumoniae complex</taxon>
    </lineage>
</organism>
<evidence type="ECO:0000313" key="2">
    <source>
        <dbReference type="EMBL" id="SPX56241.1"/>
    </source>
</evidence>
<accession>A0A2X1SRC7</accession>
<evidence type="ECO:0000313" key="3">
    <source>
        <dbReference type="Proteomes" id="UP000251123"/>
    </source>
</evidence>
<dbReference type="Proteomes" id="UP000251123">
    <property type="component" value="Unassembled WGS sequence"/>
</dbReference>
<name>A0A2X1SRC7_KLEPN</name>
<sequence length="68" mass="7507">MVSQVSAGRKNRLAVEINGSLCFSGLGSGSAQRLWIGHREQPDRLLSDDPSLLRPEIADSAHYPRRPH</sequence>
<reference evidence="2 3" key="1">
    <citation type="submission" date="2018-06" db="EMBL/GenBank/DDBJ databases">
        <authorList>
            <consortium name="Pathogen Informatics"/>
            <person name="Doyle S."/>
        </authorList>
    </citation>
    <scope>NUCLEOTIDE SEQUENCE [LARGE SCALE GENOMIC DNA]</scope>
    <source>
        <strain evidence="2 3">NCTC9601</strain>
    </source>
</reference>
<feature type="region of interest" description="Disordered" evidence="1">
    <location>
        <begin position="44"/>
        <end position="68"/>
    </location>
</feature>
<gene>
    <name evidence="2" type="ORF">NCTC9601_03432</name>
</gene>